<keyword evidence="1" id="KW-1133">Transmembrane helix</keyword>
<gene>
    <name evidence="2" type="ORF">HAPAU_38120</name>
</gene>
<evidence type="ECO:0000313" key="3">
    <source>
        <dbReference type="Proteomes" id="UP000075321"/>
    </source>
</evidence>
<reference evidence="2 3" key="1">
    <citation type="submission" date="2016-02" db="EMBL/GenBank/DDBJ databases">
        <title>Genome sequence of Halalkalicoccus paucihalophilus DSM 24557.</title>
        <authorList>
            <person name="Poehlein A."/>
            <person name="Daniel R."/>
        </authorList>
    </citation>
    <scope>NUCLEOTIDE SEQUENCE [LARGE SCALE GENOMIC DNA]</scope>
    <source>
        <strain evidence="2 3">DSM 24557</strain>
    </source>
</reference>
<feature type="transmembrane region" description="Helical" evidence="1">
    <location>
        <begin position="78"/>
        <end position="100"/>
    </location>
</feature>
<keyword evidence="3" id="KW-1185">Reference proteome</keyword>
<dbReference type="InterPro" id="IPR025098">
    <property type="entry name" value="DUF4013"/>
</dbReference>
<dbReference type="PATRIC" id="fig|1008153.3.peg.4062"/>
<comment type="caution">
    <text evidence="2">The sequence shown here is derived from an EMBL/GenBank/DDBJ whole genome shotgun (WGS) entry which is preliminary data.</text>
</comment>
<keyword evidence="1" id="KW-0472">Membrane</keyword>
<accession>A0A151A982</accession>
<dbReference type="Proteomes" id="UP000075321">
    <property type="component" value="Unassembled WGS sequence"/>
</dbReference>
<name>A0A151A982_9EURY</name>
<protein>
    <recommendedName>
        <fullName evidence="4">DUF4013 domain-containing protein</fullName>
    </recommendedName>
</protein>
<dbReference type="Pfam" id="PF13197">
    <property type="entry name" value="DUF4013"/>
    <property type="match status" value="1"/>
</dbReference>
<evidence type="ECO:0000256" key="1">
    <source>
        <dbReference type="SAM" id="Phobius"/>
    </source>
</evidence>
<dbReference type="AlphaFoldDB" id="A0A151A982"/>
<feature type="transmembrane region" description="Helical" evidence="1">
    <location>
        <begin position="165"/>
        <end position="184"/>
    </location>
</feature>
<sequence length="235" mass="25173">MAMISESLSYLRESEDLWRTVIIGGILSLFGFLIVPLFAIAGYLVRVLDRTASGNDEAPGFEDWSELIVEGAKASAIAFIYAFVPVVVLIAFALSAGLLGSTGSDILGTIGGLGIFVGMVLWLGLSLLAAYAIPAALANFAEKRTLVSGFEVGTMRRVLMDKTYATGWLMAFLVIIGGSIVSSLLNVIPILGFIAGAFVGFYTIVAAYYIIGHTWADIEQIPVRERPEPKEQAQI</sequence>
<evidence type="ECO:0008006" key="4">
    <source>
        <dbReference type="Google" id="ProtNLM"/>
    </source>
</evidence>
<feature type="transmembrane region" description="Helical" evidence="1">
    <location>
        <begin position="190"/>
        <end position="211"/>
    </location>
</feature>
<dbReference type="EMBL" id="LTAZ01000016">
    <property type="protein sequence ID" value="KYH24169.1"/>
    <property type="molecule type" value="Genomic_DNA"/>
</dbReference>
<feature type="transmembrane region" description="Helical" evidence="1">
    <location>
        <begin position="106"/>
        <end position="133"/>
    </location>
</feature>
<proteinExistence type="predicted"/>
<organism evidence="2 3">
    <name type="scientific">Halalkalicoccus paucihalophilus</name>
    <dbReference type="NCBI Taxonomy" id="1008153"/>
    <lineage>
        <taxon>Archaea</taxon>
        <taxon>Methanobacteriati</taxon>
        <taxon>Methanobacteriota</taxon>
        <taxon>Stenosarchaea group</taxon>
        <taxon>Halobacteria</taxon>
        <taxon>Halobacteriales</taxon>
        <taxon>Halococcaceae</taxon>
        <taxon>Halalkalicoccus</taxon>
    </lineage>
</organism>
<evidence type="ECO:0000313" key="2">
    <source>
        <dbReference type="EMBL" id="KYH24169.1"/>
    </source>
</evidence>
<feature type="transmembrane region" description="Helical" evidence="1">
    <location>
        <begin position="20"/>
        <end position="45"/>
    </location>
</feature>
<keyword evidence="1" id="KW-0812">Transmembrane</keyword>